<evidence type="ECO:0000313" key="1">
    <source>
        <dbReference type="EMBL" id="KTD08512.1"/>
    </source>
</evidence>
<reference evidence="2 4" key="2">
    <citation type="submission" date="2016-05" db="EMBL/GenBank/DDBJ databases">
        <authorList>
            <person name="Prochazka B."/>
            <person name="Indra A."/>
            <person name="Hasenberger P."/>
            <person name="Blaschitz M."/>
            <person name="Wagner L."/>
            <person name="Wewalka G."/>
            <person name="Sorschag S."/>
            <person name="Schmid D."/>
            <person name="Ruppitsch W."/>
        </authorList>
    </citation>
    <scope>NUCLEOTIDE SEQUENCE [LARGE SCALE GENOMIC DNA]</scope>
    <source>
        <strain evidence="2 4">974010_12</strain>
    </source>
</reference>
<dbReference type="PATRIC" id="fig|455.5.peg.2846"/>
<dbReference type="RefSeq" id="WP_058450526.1">
    <property type="nucleotide sequence ID" value="NZ_CAAAJF010000001.1"/>
</dbReference>
<evidence type="ECO:0000313" key="2">
    <source>
        <dbReference type="EMBL" id="OCH97025.1"/>
    </source>
</evidence>
<evidence type="ECO:0000313" key="4">
    <source>
        <dbReference type="Proteomes" id="UP000093336"/>
    </source>
</evidence>
<name>A0A0W0UKT0_9GAMM</name>
<comment type="caution">
    <text evidence="1">The sequence shown here is derived from an EMBL/GenBank/DDBJ whole genome shotgun (WGS) entry which is preliminary data.</text>
</comment>
<gene>
    <name evidence="2" type="ORF">A8135_05165</name>
    <name evidence="1" type="ORF">Ljam_2707</name>
</gene>
<dbReference type="Proteomes" id="UP000054715">
    <property type="component" value="Unassembled WGS sequence"/>
</dbReference>
<dbReference type="Proteomes" id="UP000093336">
    <property type="component" value="Unassembled WGS sequence"/>
</dbReference>
<protein>
    <submittedName>
        <fullName evidence="1">Uncharacterized protein</fullName>
    </submittedName>
</protein>
<organism evidence="1 3">
    <name type="scientific">Legionella jamestowniensis</name>
    <dbReference type="NCBI Taxonomy" id="455"/>
    <lineage>
        <taxon>Bacteria</taxon>
        <taxon>Pseudomonadati</taxon>
        <taxon>Pseudomonadota</taxon>
        <taxon>Gammaproteobacteria</taxon>
        <taxon>Legionellales</taxon>
        <taxon>Legionellaceae</taxon>
        <taxon>Legionella</taxon>
    </lineage>
</organism>
<proteinExistence type="predicted"/>
<dbReference type="AlphaFoldDB" id="A0A0W0UKT0"/>
<dbReference type="OrthoDB" id="5639113at2"/>
<accession>A0A0W0UKT0</accession>
<dbReference type="EMBL" id="LNYG01000013">
    <property type="protein sequence ID" value="KTD08512.1"/>
    <property type="molecule type" value="Genomic_DNA"/>
</dbReference>
<evidence type="ECO:0000313" key="3">
    <source>
        <dbReference type="Proteomes" id="UP000054715"/>
    </source>
</evidence>
<dbReference type="EMBL" id="LYOZ01000052">
    <property type="protein sequence ID" value="OCH97025.1"/>
    <property type="molecule type" value="Genomic_DNA"/>
</dbReference>
<sequence>MNHQYTAKIYSTDKEIARKSGDDIEELYIWMLTYENGGCCGSHGEIFDNITEEVVRKFKKSPIE</sequence>
<reference evidence="1 3" key="1">
    <citation type="submission" date="2015-11" db="EMBL/GenBank/DDBJ databases">
        <title>Genomic analysis of 38 Legionella species identifies large and diverse effector repertoires.</title>
        <authorList>
            <person name="Burstein D."/>
            <person name="Amaro F."/>
            <person name="Zusman T."/>
            <person name="Lifshitz Z."/>
            <person name="Cohen O."/>
            <person name="Gilbert J.A."/>
            <person name="Pupko T."/>
            <person name="Shuman H.A."/>
            <person name="Segal G."/>
        </authorList>
    </citation>
    <scope>NUCLEOTIDE SEQUENCE [LARGE SCALE GENOMIC DNA]</scope>
    <source>
        <strain evidence="1 3">JA-26-G1-E2</strain>
    </source>
</reference>
<keyword evidence="4" id="KW-1185">Reference proteome</keyword>
<dbReference type="STRING" id="455.Ljam_2707"/>